<organism evidence="1 2">
    <name type="scientific">Persicobacter diffluens</name>
    <dbReference type="NCBI Taxonomy" id="981"/>
    <lineage>
        <taxon>Bacteria</taxon>
        <taxon>Pseudomonadati</taxon>
        <taxon>Bacteroidota</taxon>
        <taxon>Cytophagia</taxon>
        <taxon>Cytophagales</taxon>
        <taxon>Persicobacteraceae</taxon>
        <taxon>Persicobacter</taxon>
    </lineage>
</organism>
<dbReference type="EMBL" id="BQKE01000002">
    <property type="protein sequence ID" value="GJM63085.1"/>
    <property type="molecule type" value="Genomic_DNA"/>
</dbReference>
<gene>
    <name evidence="1" type="ORF">PEDI_36370</name>
</gene>
<evidence type="ECO:0000313" key="2">
    <source>
        <dbReference type="Proteomes" id="UP001310022"/>
    </source>
</evidence>
<keyword evidence="2" id="KW-1185">Reference proteome</keyword>
<evidence type="ECO:0000313" key="1">
    <source>
        <dbReference type="EMBL" id="GJM63085.1"/>
    </source>
</evidence>
<reference evidence="1 2" key="1">
    <citation type="submission" date="2021-12" db="EMBL/GenBank/DDBJ databases">
        <title>Genome sequencing of bacteria with rrn-lacking chromosome and rrn-plasmid.</title>
        <authorList>
            <person name="Anda M."/>
            <person name="Iwasaki W."/>
        </authorList>
    </citation>
    <scope>NUCLEOTIDE SEQUENCE [LARGE SCALE GENOMIC DNA]</scope>
    <source>
        <strain evidence="1 2">NBRC 15940</strain>
    </source>
</reference>
<dbReference type="Proteomes" id="UP001310022">
    <property type="component" value="Unassembled WGS sequence"/>
</dbReference>
<proteinExistence type="predicted"/>
<accession>A0AAN5AKQ2</accession>
<comment type="caution">
    <text evidence="1">The sequence shown here is derived from an EMBL/GenBank/DDBJ whole genome shotgun (WGS) entry which is preliminary data.</text>
</comment>
<name>A0AAN5AKQ2_9BACT</name>
<dbReference type="AlphaFoldDB" id="A0AAN5AKQ2"/>
<protein>
    <submittedName>
        <fullName evidence="1">Uncharacterized protein</fullName>
    </submittedName>
</protein>
<dbReference type="RefSeq" id="WP_338238294.1">
    <property type="nucleotide sequence ID" value="NZ_BQKE01000002.1"/>
</dbReference>
<sequence>MTSNLPTTHRGISWLLLALFALPILTACQKDELSPAEQQLQTDLEILYTILESYGVSSPEKESRVTVNEQRITAVDFSALELTAMDKRLYEVNISKTIDLRNNQLDMEIIQEVKAKFPGREVLVSGNPPYEKDLELETLEKLGISGDSDRVSRNAEGYVSGLDLSDMGLVDLDSAIYGLFQLEEVNLSLNDLQFHHWYGLDQAFGSIDINMEGNRYYEVSEKEMARMQAYLDHSKVDAEAKNVLTFYTASNQYADEALDNGSSMGYIATVDLSPYNISDLAVPSNDFQLLIAEVESVDLSNSSFGLDSYMDPKRVGALSYQVRSFKTDGILVSDPSFEALEEFPVLVKIENNNKFEESLASYIQKQKELEDFWNKQAFYVSARWDLVPTKFGPVIIGCTPPWWQPNIVFDSDSLYDLFFSLEYFRNINSFNIDFYIEQGDDYLDIWDFVTRYEIGSKNSYSLFFNKRIKFTKEFSGFNSTCKIGLLPGSSYPTSASIFRYYYKGIYVQIIEADEISFSSISTPVFHIASKNFIVSESAEINIGYQGSSFKIDCDSITNTTNDEIIKINFNYGHSRTSEVLGTEHLVFRNKYSSKDVEVNVDLKEFPDLKRLFIETTGTINLDENELSRIPDVHLVARNYSKGN</sequence>